<name>A0A843YGI5_9RHOB</name>
<dbReference type="Proteomes" id="UP000444174">
    <property type="component" value="Unassembled WGS sequence"/>
</dbReference>
<evidence type="ECO:0000256" key="4">
    <source>
        <dbReference type="ARBA" id="ARBA00022989"/>
    </source>
</evidence>
<comment type="caution">
    <text evidence="7">The sequence shown here is derived from an EMBL/GenBank/DDBJ whole genome shotgun (WGS) entry which is preliminary data.</text>
</comment>
<organism evidence="7 8">
    <name type="scientific">Tritonibacter litoralis</name>
    <dbReference type="NCBI Taxonomy" id="2662264"/>
    <lineage>
        <taxon>Bacteria</taxon>
        <taxon>Pseudomonadati</taxon>
        <taxon>Pseudomonadota</taxon>
        <taxon>Alphaproteobacteria</taxon>
        <taxon>Rhodobacterales</taxon>
        <taxon>Paracoccaceae</taxon>
        <taxon>Tritonibacter</taxon>
    </lineage>
</organism>
<sequence length="450" mass="47081">MQAKNRATGTGGSLFKSLFKKAVSLLGARVAGNVLTLAYTLILSRLATPAEFGLVMSGFSWAMLLSIGFALNVESGSIRFLVKYRENEQTALAAGFVRFNRIIITAVSVVLAVGLVTVVGAGLVDWTAQWFQIFILASVAAPIVALTRVYARHATALGQVLRGGVPIMFARPAVIFVLVGVVWLLGIQATAVQLLALILVGFVATALLQYWLLRDTFSFLKGAERDFSDRLKWIETGVMMAPLLVIRDNLKHVIVASAGLALAAEDVGLVALGLSIMSLLYFAVKAVDISLSPQLSSACQNDNKPRVAQLIKVAAKLKLAVVTAGILMLAAAGTWLLGLFGSDYTAAWAPMMAVLLIPAADAIWGPAQIVLNVSGQQRKIFAVAGLSTAVLVGATAVGGWLAGAVGAAAGAGLAYMMQQGILCLIANRAVGVQTSILGLLRPGPSNAQNA</sequence>
<dbReference type="InterPro" id="IPR050833">
    <property type="entry name" value="Poly_Biosynth_Transport"/>
</dbReference>
<feature type="transmembrane region" description="Helical" evidence="6">
    <location>
        <begin position="130"/>
        <end position="151"/>
    </location>
</feature>
<keyword evidence="8" id="KW-1185">Reference proteome</keyword>
<keyword evidence="2" id="KW-1003">Cell membrane</keyword>
<dbReference type="RefSeq" id="WP_194269292.1">
    <property type="nucleotide sequence ID" value="NZ_WIBF01000004.1"/>
</dbReference>
<feature type="transmembrane region" description="Helical" evidence="6">
    <location>
        <begin position="319"/>
        <end position="341"/>
    </location>
</feature>
<feature type="transmembrane region" description="Helical" evidence="6">
    <location>
        <begin position="102"/>
        <end position="124"/>
    </location>
</feature>
<evidence type="ECO:0000313" key="7">
    <source>
        <dbReference type="EMBL" id="MQQ08402.1"/>
    </source>
</evidence>
<dbReference type="EMBL" id="WIBF01000004">
    <property type="protein sequence ID" value="MQQ08402.1"/>
    <property type="molecule type" value="Genomic_DNA"/>
</dbReference>
<keyword evidence="5 6" id="KW-0472">Membrane</keyword>
<evidence type="ECO:0008006" key="9">
    <source>
        <dbReference type="Google" id="ProtNLM"/>
    </source>
</evidence>
<evidence type="ECO:0000256" key="5">
    <source>
        <dbReference type="ARBA" id="ARBA00023136"/>
    </source>
</evidence>
<feature type="transmembrane region" description="Helical" evidence="6">
    <location>
        <begin position="26"/>
        <end position="47"/>
    </location>
</feature>
<comment type="subcellular location">
    <subcellularLocation>
        <location evidence="1">Cell membrane</location>
        <topology evidence="1">Multi-pass membrane protein</topology>
    </subcellularLocation>
</comment>
<gene>
    <name evidence="7" type="ORF">GFB49_08060</name>
</gene>
<dbReference type="GO" id="GO:0005886">
    <property type="term" value="C:plasma membrane"/>
    <property type="evidence" value="ECO:0007669"/>
    <property type="project" value="UniProtKB-SubCell"/>
</dbReference>
<dbReference type="AlphaFoldDB" id="A0A843YGI5"/>
<proteinExistence type="predicted"/>
<feature type="transmembrane region" description="Helical" evidence="6">
    <location>
        <begin position="59"/>
        <end position="82"/>
    </location>
</feature>
<evidence type="ECO:0000256" key="3">
    <source>
        <dbReference type="ARBA" id="ARBA00022692"/>
    </source>
</evidence>
<evidence type="ECO:0000313" key="8">
    <source>
        <dbReference type="Proteomes" id="UP000444174"/>
    </source>
</evidence>
<keyword evidence="3 6" id="KW-0812">Transmembrane</keyword>
<feature type="transmembrane region" description="Helical" evidence="6">
    <location>
        <begin position="163"/>
        <end position="185"/>
    </location>
</feature>
<evidence type="ECO:0000256" key="1">
    <source>
        <dbReference type="ARBA" id="ARBA00004651"/>
    </source>
</evidence>
<feature type="transmembrane region" description="Helical" evidence="6">
    <location>
        <begin position="191"/>
        <end position="211"/>
    </location>
</feature>
<dbReference type="PANTHER" id="PTHR30250">
    <property type="entry name" value="PST FAMILY PREDICTED COLANIC ACID TRANSPORTER"/>
    <property type="match status" value="1"/>
</dbReference>
<feature type="transmembrane region" description="Helical" evidence="6">
    <location>
        <begin position="407"/>
        <end position="426"/>
    </location>
</feature>
<keyword evidence="4 6" id="KW-1133">Transmembrane helix</keyword>
<feature type="transmembrane region" description="Helical" evidence="6">
    <location>
        <begin position="380"/>
        <end position="401"/>
    </location>
</feature>
<reference evidence="7 8" key="1">
    <citation type="submission" date="2019-10" db="EMBL/GenBank/DDBJ databases">
        <title>Epibacterium sp. nov., isolated from seawater.</title>
        <authorList>
            <person name="Zhang X."/>
            <person name="Li N."/>
        </authorList>
    </citation>
    <scope>NUCLEOTIDE SEQUENCE [LARGE SCALE GENOMIC DNA]</scope>
    <source>
        <strain evidence="7 8">SM1979</strain>
    </source>
</reference>
<dbReference type="PANTHER" id="PTHR30250:SF11">
    <property type="entry name" value="O-ANTIGEN TRANSPORTER-RELATED"/>
    <property type="match status" value="1"/>
</dbReference>
<protein>
    <recommendedName>
        <fullName evidence="9">Polysaccharide biosynthesis protein</fullName>
    </recommendedName>
</protein>
<feature type="transmembrane region" description="Helical" evidence="6">
    <location>
        <begin position="347"/>
        <end position="373"/>
    </location>
</feature>
<evidence type="ECO:0000256" key="2">
    <source>
        <dbReference type="ARBA" id="ARBA00022475"/>
    </source>
</evidence>
<accession>A0A843YGI5</accession>
<evidence type="ECO:0000256" key="6">
    <source>
        <dbReference type="SAM" id="Phobius"/>
    </source>
</evidence>